<dbReference type="InterPro" id="IPR007991">
    <property type="entry name" value="RNA_pol_I_trans_ini_fac_RRN3"/>
</dbReference>
<name>A0A8J6BVH5_9EUKA</name>
<comment type="caution">
    <text evidence="2">The sequence shown here is derived from an EMBL/GenBank/DDBJ whole genome shotgun (WGS) entry which is preliminary data.</text>
</comment>
<dbReference type="AlphaFoldDB" id="A0A8J6BVH5"/>
<dbReference type="OrthoDB" id="26970at2759"/>
<evidence type="ECO:0000313" key="3">
    <source>
        <dbReference type="Proteomes" id="UP000717585"/>
    </source>
</evidence>
<organism evidence="2 3">
    <name type="scientific">Carpediemonas membranifera</name>
    <dbReference type="NCBI Taxonomy" id="201153"/>
    <lineage>
        <taxon>Eukaryota</taxon>
        <taxon>Metamonada</taxon>
        <taxon>Carpediemonas-like organisms</taxon>
        <taxon>Carpediemonas</taxon>
    </lineage>
</organism>
<keyword evidence="2" id="KW-0396">Initiation factor</keyword>
<reference evidence="2" key="1">
    <citation type="submission" date="2021-05" db="EMBL/GenBank/DDBJ databases">
        <title>A free-living protist that lacks canonical eukaryotic 1 DNA replication and segregation systems.</title>
        <authorList>
            <person name="Salas-Leiva D.E."/>
            <person name="Tromer E.C."/>
            <person name="Curtis B.A."/>
            <person name="Jerlstrom-Hultqvist J."/>
            <person name="Kolisko M."/>
            <person name="Yi Z."/>
            <person name="Salas-Leiva J.S."/>
            <person name="Gallot-Lavallee L."/>
            <person name="Kops G.J.P.L."/>
            <person name="Archibald J.M."/>
            <person name="Simpson A.G.B."/>
            <person name="Roger A.J."/>
        </authorList>
    </citation>
    <scope>NUCLEOTIDE SEQUENCE</scope>
    <source>
        <strain evidence="2">BICM</strain>
    </source>
</reference>
<accession>A0A8J6BVH5</accession>
<comment type="similarity">
    <text evidence="1">Belongs to the RRN3 family.</text>
</comment>
<dbReference type="GO" id="GO:0003743">
    <property type="term" value="F:translation initiation factor activity"/>
    <property type="evidence" value="ECO:0007669"/>
    <property type="project" value="UniProtKB-KW"/>
</dbReference>
<dbReference type="PANTHER" id="PTHR12790:SF0">
    <property type="entry name" value="RNA POLYMERASE I-SPECIFIC TRANSCRIPTION INITIATION FACTOR RRN3-RELATED"/>
    <property type="match status" value="1"/>
</dbReference>
<dbReference type="GO" id="GO:0001042">
    <property type="term" value="F:RNA polymerase I core binding"/>
    <property type="evidence" value="ECO:0007669"/>
    <property type="project" value="TreeGrafter"/>
</dbReference>
<keyword evidence="3" id="KW-1185">Reference proteome</keyword>
<keyword evidence="2" id="KW-0648">Protein biosynthesis</keyword>
<evidence type="ECO:0000313" key="2">
    <source>
        <dbReference type="EMBL" id="KAG9391416.1"/>
    </source>
</evidence>
<sequence length="540" mass="61048">MVEPHRIRSSLTIAISKSNAQSDEFKATTDMYAMLCDTSKFNTTTMTYMLANWPERSISQFYEGVKDCIAAVAAERPDIIPPIVEMPYWKYSDPAMLLFYQQSLTTLVSAHSSFAGTVVSHVIGHGFLIPEAQHFAHSVLRCLMKTNPDAFTHSVVHVVNSAMPGVHSDAEQHVSFISAMLAMCEYAPQWEADVIDCIFNSLILVDVEIKPELLEDLEEEPSPSSAQDMSMRGQSVQEGRFVSSHEAFSPPHKILADTGARPDASAFVIEMADRLDRCLMVVMDWMERQARGDPARAIALFENTLPGFVRRVLRTYRSKYVQFAMFYLCSLCPGDLCSMFLVRLFQTILDHSLDVSVRQCASYYVGSFVARATFVPDRAVHMIAEMLLDYLMAEEVAPDAIPDVFSHPMFYTICQTIFYIACFHPDTLLCPQMTALFGPDGQMQSVIESPLKPLSVCFEPIVDQFIDLCASRNMLSPDIEHILTRDKAFTFHNFGMTSSRVKQELIETFFPFDPFQLAQGSRLIDPIYREWDDHAEYESE</sequence>
<dbReference type="GO" id="GO:0001181">
    <property type="term" value="F:RNA polymerase I general transcription initiation factor activity"/>
    <property type="evidence" value="ECO:0007669"/>
    <property type="project" value="InterPro"/>
</dbReference>
<dbReference type="SUPFAM" id="SSF48371">
    <property type="entry name" value="ARM repeat"/>
    <property type="match status" value="1"/>
</dbReference>
<dbReference type="GO" id="GO:0006361">
    <property type="term" value="P:transcription initiation at RNA polymerase I promoter"/>
    <property type="evidence" value="ECO:0007669"/>
    <property type="project" value="InterPro"/>
</dbReference>
<dbReference type="EMBL" id="JAHDYR010000053">
    <property type="protein sequence ID" value="KAG9391416.1"/>
    <property type="molecule type" value="Genomic_DNA"/>
</dbReference>
<dbReference type="Pfam" id="PF05327">
    <property type="entry name" value="RRN3"/>
    <property type="match status" value="1"/>
</dbReference>
<gene>
    <name evidence="2" type="ORF">J8273_6176</name>
</gene>
<protein>
    <submittedName>
        <fullName evidence="2">RNA polymerase I specific transcription initiation factor RRN3</fullName>
    </submittedName>
</protein>
<dbReference type="InterPro" id="IPR016024">
    <property type="entry name" value="ARM-type_fold"/>
</dbReference>
<proteinExistence type="inferred from homology"/>
<dbReference type="Proteomes" id="UP000717585">
    <property type="component" value="Unassembled WGS sequence"/>
</dbReference>
<dbReference type="PANTHER" id="PTHR12790">
    <property type="entry name" value="TRANSCRIPTION INITIATION FACTOR IA RRN3"/>
    <property type="match status" value="1"/>
</dbReference>
<evidence type="ECO:0000256" key="1">
    <source>
        <dbReference type="ARBA" id="ARBA00010098"/>
    </source>
</evidence>
<dbReference type="GO" id="GO:0005634">
    <property type="term" value="C:nucleus"/>
    <property type="evidence" value="ECO:0007669"/>
    <property type="project" value="TreeGrafter"/>
</dbReference>